<proteinExistence type="predicted"/>
<dbReference type="EMBL" id="CABITT030000004">
    <property type="protein sequence ID" value="VVB00316.1"/>
    <property type="molecule type" value="Genomic_DNA"/>
</dbReference>
<comment type="caution">
    <text evidence="1">The sequence shown here is derived from an EMBL/GenBank/DDBJ whole genome shotgun (WGS) entry which is preliminary data.</text>
</comment>
<accession>A0A565BG24</accession>
<organism evidence="1 2">
    <name type="scientific">Arabis nemorensis</name>
    <dbReference type="NCBI Taxonomy" id="586526"/>
    <lineage>
        <taxon>Eukaryota</taxon>
        <taxon>Viridiplantae</taxon>
        <taxon>Streptophyta</taxon>
        <taxon>Embryophyta</taxon>
        <taxon>Tracheophyta</taxon>
        <taxon>Spermatophyta</taxon>
        <taxon>Magnoliopsida</taxon>
        <taxon>eudicotyledons</taxon>
        <taxon>Gunneridae</taxon>
        <taxon>Pentapetalae</taxon>
        <taxon>rosids</taxon>
        <taxon>malvids</taxon>
        <taxon>Brassicales</taxon>
        <taxon>Brassicaceae</taxon>
        <taxon>Arabideae</taxon>
        <taxon>Arabis</taxon>
    </lineage>
</organism>
<dbReference type="AlphaFoldDB" id="A0A565BG24"/>
<sequence length="71" mass="8046">MVDVAFWRSLASRCAFSQGEHSLADLTQKYECDVSKRCLDLHEIYCYVSLHLASLIYEVGMMLADTQQPAS</sequence>
<dbReference type="Proteomes" id="UP000489600">
    <property type="component" value="Unassembled WGS sequence"/>
</dbReference>
<evidence type="ECO:0000313" key="2">
    <source>
        <dbReference type="Proteomes" id="UP000489600"/>
    </source>
</evidence>
<evidence type="ECO:0000313" key="1">
    <source>
        <dbReference type="EMBL" id="VVB00316.1"/>
    </source>
</evidence>
<reference evidence="1" key="1">
    <citation type="submission" date="2019-07" db="EMBL/GenBank/DDBJ databases">
        <authorList>
            <person name="Dittberner H."/>
        </authorList>
    </citation>
    <scope>NUCLEOTIDE SEQUENCE [LARGE SCALE GENOMIC DNA]</scope>
</reference>
<gene>
    <name evidence="1" type="ORF">ANE_LOCUS10760</name>
</gene>
<keyword evidence="2" id="KW-1185">Reference proteome</keyword>
<protein>
    <submittedName>
        <fullName evidence="1">Uncharacterized protein</fullName>
    </submittedName>
</protein>
<name>A0A565BG24_9BRAS</name>